<dbReference type="Proteomes" id="UP001595539">
    <property type="component" value="Unassembled WGS sequence"/>
</dbReference>
<dbReference type="InterPro" id="IPR028082">
    <property type="entry name" value="Peripla_BP_I"/>
</dbReference>
<evidence type="ECO:0000259" key="5">
    <source>
        <dbReference type="Pfam" id="PF13458"/>
    </source>
</evidence>
<accession>A0ABV7U614</accession>
<keyword evidence="7" id="KW-1185">Reference proteome</keyword>
<dbReference type="PANTHER" id="PTHR30483">
    <property type="entry name" value="LEUCINE-SPECIFIC-BINDING PROTEIN"/>
    <property type="match status" value="1"/>
</dbReference>
<dbReference type="EMBL" id="JBHRXY010000011">
    <property type="protein sequence ID" value="MFC3630523.1"/>
    <property type="molecule type" value="Genomic_DNA"/>
</dbReference>
<name>A0ABV7U614_9RHOB</name>
<organism evidence="6 7">
    <name type="scientific">Paracoccus angustae</name>
    <dbReference type="NCBI Taxonomy" id="1671480"/>
    <lineage>
        <taxon>Bacteria</taxon>
        <taxon>Pseudomonadati</taxon>
        <taxon>Pseudomonadota</taxon>
        <taxon>Alphaproteobacteria</taxon>
        <taxon>Rhodobacterales</taxon>
        <taxon>Paracoccaceae</taxon>
        <taxon>Paracoccus</taxon>
    </lineage>
</organism>
<gene>
    <name evidence="6" type="ORF">ACFOM8_13825</name>
</gene>
<evidence type="ECO:0000256" key="2">
    <source>
        <dbReference type="ARBA" id="ARBA00022729"/>
    </source>
</evidence>
<sequence>MKHVLGTLLVGTALSAAPATADDLKIGILFGFTGPIESLSPPMADSAELAIREASDSGLLLDGATVLPVRGDSTCTDASAATAAAERLVTVDKIAALVGADCSGVTTAVLNNVAVPNSLLMISPSATSPALAGEGDKGLFFRTAPSDARQGELLARVLIDRGIQTVAVTYTNNDYGKGFADAFDAAYKAAGGTVTLVAPHDDGKADYSAEVSALSVAGGEALVVLGYSDQGGNGIIRGALDSGAFDRFAVGDGMHSERLMADFGPDLDIFGTVPWTEGDGTAKFAAVAAAAGKAGDGSFVRESYDAAALILLAMQKAGDPAKAHRHVVEVANAPGERIYPGELAKALQIIRDGGDVDYVGGSDVEMIATGESAGSYREFENKGGAFATVRMLTAN</sequence>
<comment type="similarity">
    <text evidence="1">Belongs to the leucine-binding protein family.</text>
</comment>
<dbReference type="InterPro" id="IPR051010">
    <property type="entry name" value="BCAA_transport"/>
</dbReference>
<feature type="signal peptide" evidence="4">
    <location>
        <begin position="1"/>
        <end position="21"/>
    </location>
</feature>
<evidence type="ECO:0000256" key="1">
    <source>
        <dbReference type="ARBA" id="ARBA00010062"/>
    </source>
</evidence>
<dbReference type="RefSeq" id="WP_377762285.1">
    <property type="nucleotide sequence ID" value="NZ_JBHRXY010000011.1"/>
</dbReference>
<evidence type="ECO:0000256" key="3">
    <source>
        <dbReference type="ARBA" id="ARBA00022970"/>
    </source>
</evidence>
<comment type="caution">
    <text evidence="6">The sequence shown here is derived from an EMBL/GenBank/DDBJ whole genome shotgun (WGS) entry which is preliminary data.</text>
</comment>
<dbReference type="InterPro" id="IPR028081">
    <property type="entry name" value="Leu-bd"/>
</dbReference>
<dbReference type="PANTHER" id="PTHR30483:SF6">
    <property type="entry name" value="PERIPLASMIC BINDING PROTEIN OF ABC TRANSPORTER FOR NATURAL AMINO ACIDS"/>
    <property type="match status" value="1"/>
</dbReference>
<feature type="chain" id="PRO_5047420661" evidence="4">
    <location>
        <begin position="22"/>
        <end position="395"/>
    </location>
</feature>
<keyword evidence="2 4" id="KW-0732">Signal</keyword>
<keyword evidence="3" id="KW-0813">Transport</keyword>
<proteinExistence type="inferred from homology"/>
<reference evidence="7" key="1">
    <citation type="journal article" date="2019" name="Int. J. Syst. Evol. Microbiol.">
        <title>The Global Catalogue of Microorganisms (GCM) 10K type strain sequencing project: providing services to taxonomists for standard genome sequencing and annotation.</title>
        <authorList>
            <consortium name="The Broad Institute Genomics Platform"/>
            <consortium name="The Broad Institute Genome Sequencing Center for Infectious Disease"/>
            <person name="Wu L."/>
            <person name="Ma J."/>
        </authorList>
    </citation>
    <scope>NUCLEOTIDE SEQUENCE [LARGE SCALE GENOMIC DNA]</scope>
    <source>
        <strain evidence="7">KCTC 42473</strain>
    </source>
</reference>
<feature type="domain" description="Leucine-binding protein" evidence="5">
    <location>
        <begin position="24"/>
        <end position="322"/>
    </location>
</feature>
<dbReference type="Gene3D" id="3.40.50.2300">
    <property type="match status" value="2"/>
</dbReference>
<dbReference type="Pfam" id="PF13458">
    <property type="entry name" value="Peripla_BP_6"/>
    <property type="match status" value="1"/>
</dbReference>
<dbReference type="SUPFAM" id="SSF53822">
    <property type="entry name" value="Periplasmic binding protein-like I"/>
    <property type="match status" value="1"/>
</dbReference>
<evidence type="ECO:0000313" key="7">
    <source>
        <dbReference type="Proteomes" id="UP001595539"/>
    </source>
</evidence>
<dbReference type="CDD" id="cd06346">
    <property type="entry name" value="PBP1_ABC_ligand_binding-like"/>
    <property type="match status" value="1"/>
</dbReference>
<keyword evidence="3" id="KW-0029">Amino-acid transport</keyword>
<evidence type="ECO:0000313" key="6">
    <source>
        <dbReference type="EMBL" id="MFC3630523.1"/>
    </source>
</evidence>
<protein>
    <submittedName>
        <fullName evidence="6">ABC transporter substrate-binding protein</fullName>
    </submittedName>
</protein>
<evidence type="ECO:0000256" key="4">
    <source>
        <dbReference type="SAM" id="SignalP"/>
    </source>
</evidence>